<organism evidence="6 7">
    <name type="scientific">Tatumella morbirosei</name>
    <dbReference type="NCBI Taxonomy" id="642227"/>
    <lineage>
        <taxon>Bacteria</taxon>
        <taxon>Pseudomonadati</taxon>
        <taxon>Pseudomonadota</taxon>
        <taxon>Gammaproteobacteria</taxon>
        <taxon>Enterobacterales</taxon>
        <taxon>Erwiniaceae</taxon>
        <taxon>Tatumella</taxon>
    </lineage>
</organism>
<dbReference type="RefSeq" id="WP_038016769.1">
    <property type="nucleotide sequence ID" value="NZ_JPKR02000005.1"/>
</dbReference>
<dbReference type="GO" id="GO:0022857">
    <property type="term" value="F:transmembrane transporter activity"/>
    <property type="evidence" value="ECO:0007669"/>
    <property type="project" value="InterPro"/>
</dbReference>
<feature type="transmembrane region" description="Helical" evidence="4">
    <location>
        <begin position="324"/>
        <end position="344"/>
    </location>
</feature>
<dbReference type="PROSITE" id="PS50850">
    <property type="entry name" value="MFS"/>
    <property type="match status" value="1"/>
</dbReference>
<dbReference type="PANTHER" id="PTHR23523">
    <property type="match status" value="1"/>
</dbReference>
<dbReference type="InterPro" id="IPR011701">
    <property type="entry name" value="MFS"/>
</dbReference>
<feature type="transmembrane region" description="Helical" evidence="4">
    <location>
        <begin position="75"/>
        <end position="93"/>
    </location>
</feature>
<dbReference type="AlphaFoldDB" id="A0A095TPB1"/>
<comment type="caution">
    <text evidence="6">The sequence shown here is derived from an EMBL/GenBank/DDBJ whole genome shotgun (WGS) entry which is preliminary data.</text>
</comment>
<keyword evidence="7" id="KW-1185">Reference proteome</keyword>
<evidence type="ECO:0000256" key="3">
    <source>
        <dbReference type="ARBA" id="ARBA00023136"/>
    </source>
</evidence>
<dbReference type="PROSITE" id="PS51257">
    <property type="entry name" value="PROKAR_LIPOPROTEIN"/>
    <property type="match status" value="1"/>
</dbReference>
<keyword evidence="3 4" id="KW-0472">Membrane</keyword>
<feature type="transmembrane region" description="Helical" evidence="4">
    <location>
        <begin position="206"/>
        <end position="228"/>
    </location>
</feature>
<feature type="transmembrane region" description="Helical" evidence="4">
    <location>
        <begin position="272"/>
        <end position="291"/>
    </location>
</feature>
<dbReference type="Proteomes" id="UP000029577">
    <property type="component" value="Unassembled WGS sequence"/>
</dbReference>
<evidence type="ECO:0000313" key="6">
    <source>
        <dbReference type="EMBL" id="KGD78404.1"/>
    </source>
</evidence>
<dbReference type="STRING" id="642227.HA49_03270"/>
<feature type="transmembrane region" description="Helical" evidence="4">
    <location>
        <begin position="248"/>
        <end position="265"/>
    </location>
</feature>
<dbReference type="SUPFAM" id="SSF103473">
    <property type="entry name" value="MFS general substrate transporter"/>
    <property type="match status" value="1"/>
</dbReference>
<proteinExistence type="predicted"/>
<dbReference type="eggNOG" id="COG2807">
    <property type="taxonomic scope" value="Bacteria"/>
</dbReference>
<name>A0A095TPB1_9GAMM</name>
<dbReference type="OrthoDB" id="5317164at2"/>
<keyword evidence="2 4" id="KW-1133">Transmembrane helix</keyword>
<feature type="domain" description="Major facilitator superfamily (MFS) profile" evidence="5">
    <location>
        <begin position="5"/>
        <end position="385"/>
    </location>
</feature>
<feature type="transmembrane region" description="Helical" evidence="4">
    <location>
        <begin position="99"/>
        <end position="120"/>
    </location>
</feature>
<feature type="transmembrane region" description="Helical" evidence="4">
    <location>
        <begin position="297"/>
        <end position="317"/>
    </location>
</feature>
<dbReference type="Gene3D" id="1.20.1250.20">
    <property type="entry name" value="MFS general substrate transporter like domains"/>
    <property type="match status" value="2"/>
</dbReference>
<gene>
    <name evidence="6" type="ORF">HA49_03270</name>
</gene>
<feature type="transmembrane region" description="Helical" evidence="4">
    <location>
        <begin position="132"/>
        <end position="151"/>
    </location>
</feature>
<keyword evidence="1 4" id="KW-0812">Transmembrane</keyword>
<feature type="transmembrane region" description="Helical" evidence="4">
    <location>
        <begin position="157"/>
        <end position="179"/>
    </location>
</feature>
<dbReference type="PANTHER" id="PTHR23523:SF2">
    <property type="entry name" value="2-NITROIMIDAZOLE TRANSPORTER"/>
    <property type="match status" value="1"/>
</dbReference>
<accession>A0A095TPB1</accession>
<evidence type="ECO:0000259" key="5">
    <source>
        <dbReference type="PROSITE" id="PS50850"/>
    </source>
</evidence>
<evidence type="ECO:0000313" key="7">
    <source>
        <dbReference type="Proteomes" id="UP000029577"/>
    </source>
</evidence>
<evidence type="ECO:0000256" key="2">
    <source>
        <dbReference type="ARBA" id="ARBA00022989"/>
    </source>
</evidence>
<dbReference type="EMBL" id="JPKR02000005">
    <property type="protein sequence ID" value="KGD78404.1"/>
    <property type="molecule type" value="Genomic_DNA"/>
</dbReference>
<dbReference type="InterPro" id="IPR020846">
    <property type="entry name" value="MFS_dom"/>
</dbReference>
<protein>
    <submittedName>
        <fullName evidence="6">Membrane protein</fullName>
    </submittedName>
</protein>
<dbReference type="InterPro" id="IPR052524">
    <property type="entry name" value="MFS_Cyanate_Porter"/>
</dbReference>
<reference evidence="6" key="1">
    <citation type="submission" date="2014-12" db="EMBL/GenBank/DDBJ databases">
        <title>The draft genome of the Tatumella morbirosei type strain, LMG23360T isolated from pineapple rot.</title>
        <authorList>
            <person name="Smits T.H."/>
            <person name="Palmer M."/>
            <person name="Venter S.N."/>
            <person name="Duffy B."/>
            <person name="Steenkamp E.T."/>
            <person name="Chan W.Y."/>
            <person name="Coutinho T.A."/>
            <person name="Coetzee M.P."/>
            <person name="De Maayer P."/>
        </authorList>
    </citation>
    <scope>NUCLEOTIDE SEQUENCE [LARGE SCALE GENOMIC DNA]</scope>
    <source>
        <strain evidence="6">LMG 23360</strain>
    </source>
</reference>
<sequence length="389" mass="40723">MNKTSSALLLVGIFLIAGCLRVTFTGVSPLLHSISQSFSLSDVSIGILTTLPLLAFAIISPISAGLAHRFGAERVLFAALLIILLGIICRSLGSLFTLYPGTALIGCGIALCNVLLPSLVKRHFPQRVAEVIGKYSLVMGVFAAAGSAAMVPLTHLGIGWTGALLTLGIFPLIALIVWLPQLRSSAPAPVIAGAGNAHQLVWRSKIAWHVTLFLGSNSLIYYVIVSWLPAILTTQGYSSEQAGSLHGLMQLTSAIPGLLAGIALRKLKGQQGITVILVLLCTLSLLGLLTLPGLSGLWVALFGFSCGAVIILGLTFIGLRSGSALQAAALSGMAQCVGYLLAAFGPPLMGKLHDLSGSWHSPLTILVLLSLLMAYFGYNAAEHRGLDHY</sequence>
<dbReference type="InterPro" id="IPR036259">
    <property type="entry name" value="MFS_trans_sf"/>
</dbReference>
<feature type="transmembrane region" description="Helical" evidence="4">
    <location>
        <begin position="45"/>
        <end position="68"/>
    </location>
</feature>
<dbReference type="Pfam" id="PF07690">
    <property type="entry name" value="MFS_1"/>
    <property type="match status" value="1"/>
</dbReference>
<feature type="transmembrane region" description="Helical" evidence="4">
    <location>
        <begin position="359"/>
        <end position="378"/>
    </location>
</feature>
<evidence type="ECO:0000256" key="4">
    <source>
        <dbReference type="SAM" id="Phobius"/>
    </source>
</evidence>
<evidence type="ECO:0000256" key="1">
    <source>
        <dbReference type="ARBA" id="ARBA00022692"/>
    </source>
</evidence>